<keyword evidence="1" id="KW-0812">Transmembrane</keyword>
<feature type="transmembrane region" description="Helical" evidence="1">
    <location>
        <begin position="91"/>
        <end position="111"/>
    </location>
</feature>
<keyword evidence="3" id="KW-1185">Reference proteome</keyword>
<name>A0A494YSF0_9BACI</name>
<keyword evidence="1" id="KW-1133">Transmembrane helix</keyword>
<evidence type="ECO:0000313" key="3">
    <source>
        <dbReference type="Proteomes" id="UP000281813"/>
    </source>
</evidence>
<feature type="transmembrane region" description="Helical" evidence="1">
    <location>
        <begin position="126"/>
        <end position="148"/>
    </location>
</feature>
<dbReference type="Proteomes" id="UP000281813">
    <property type="component" value="Unassembled WGS sequence"/>
</dbReference>
<dbReference type="RefSeq" id="WP_121134201.1">
    <property type="nucleotide sequence ID" value="NZ_JBHUFK010000056.1"/>
</dbReference>
<dbReference type="OrthoDB" id="2448863at2"/>
<reference evidence="2 3" key="1">
    <citation type="journal article" date="2015" name="Antonie Van Leeuwenhoek">
        <title>Oceanobacillus bengalensis sp. nov., a bacterium isolated from seawater of the Bay of Bengal.</title>
        <authorList>
            <person name="Yongchang O."/>
            <person name="Xiang W."/>
            <person name="Wang G."/>
        </authorList>
    </citation>
    <scope>NUCLEOTIDE SEQUENCE [LARGE SCALE GENOMIC DNA]</scope>
    <source>
        <strain evidence="2 3">MCCC 1K00260</strain>
    </source>
</reference>
<keyword evidence="1" id="KW-0472">Membrane</keyword>
<sequence length="249" mass="27731">MICHSCHQETLKGKFCSNCGAALIQEEITTEAIPSSTTTTSIQTIETETPQENKSKEILESMKEEVFAFGRFFIQILKNPSKAKNLNSKHWISGLIMFILFALFNALSNYLTLTNSFFRISFMDGFLIPFIQLLALFGVIAALTFIGLKIGEKSPSFLEILAKVGAYLIPFFVLFIISILLTLIGLNFAASMLMLTLIGPLLLIPTFIILEQPNLKLDRIYILIGIYILALIISSLIYQSPLLGGFSPF</sequence>
<protein>
    <submittedName>
        <fullName evidence="2">Zinc ribbon domain-containing protein</fullName>
    </submittedName>
</protein>
<dbReference type="AlphaFoldDB" id="A0A494YSF0"/>
<feature type="transmembrane region" description="Helical" evidence="1">
    <location>
        <begin position="220"/>
        <end position="238"/>
    </location>
</feature>
<gene>
    <name evidence="2" type="ORF">D8M05_17685</name>
</gene>
<comment type="caution">
    <text evidence="2">The sequence shown here is derived from an EMBL/GenBank/DDBJ whole genome shotgun (WGS) entry which is preliminary data.</text>
</comment>
<organism evidence="2 3">
    <name type="scientific">Oceanobacillus bengalensis</name>
    <dbReference type="NCBI Taxonomy" id="1435466"/>
    <lineage>
        <taxon>Bacteria</taxon>
        <taxon>Bacillati</taxon>
        <taxon>Bacillota</taxon>
        <taxon>Bacilli</taxon>
        <taxon>Bacillales</taxon>
        <taxon>Bacillaceae</taxon>
        <taxon>Oceanobacillus</taxon>
    </lineage>
</organism>
<dbReference type="EMBL" id="RBZO01000039">
    <property type="protein sequence ID" value="RKQ12811.1"/>
    <property type="molecule type" value="Genomic_DNA"/>
</dbReference>
<evidence type="ECO:0000313" key="2">
    <source>
        <dbReference type="EMBL" id="RKQ12811.1"/>
    </source>
</evidence>
<feature type="transmembrane region" description="Helical" evidence="1">
    <location>
        <begin position="188"/>
        <end position="208"/>
    </location>
</feature>
<evidence type="ECO:0000256" key="1">
    <source>
        <dbReference type="SAM" id="Phobius"/>
    </source>
</evidence>
<accession>A0A494YSF0</accession>
<proteinExistence type="predicted"/>
<feature type="transmembrane region" description="Helical" evidence="1">
    <location>
        <begin position="160"/>
        <end position="182"/>
    </location>
</feature>